<dbReference type="GO" id="GO:0006952">
    <property type="term" value="P:defense response"/>
    <property type="evidence" value="ECO:0007669"/>
    <property type="project" value="UniProtKB-KW"/>
</dbReference>
<sequence length="306" mass="34726">MVDSVATIALETLRDLLIEEAKFLSSVSGQIEEVSDQLKAIHWFLKDADKRQDTSETVRGRVRELQKLSIQAEDVLEKYAMQITSKREGKGLKKVVKRFICILGDAATCTKLGQRPNASCPEWLHSPNKHFVGMEEEIELLESLIKSDDRSNRVISICGMGGLGKTTLATKIYNGEAAEWCFQARAWVCVSQQCQPKAVFQALLKQLLPNESDAQDENDLVQKLYNVQKNKKCLVVLDDVWEVNDWNILRRAFPIAEAHSKILLTTRNRNIAATEYVHELRCLSDDEGWELIRKIAFQPTLHKVSS</sequence>
<dbReference type="InterPro" id="IPR038005">
    <property type="entry name" value="RX-like_CC"/>
</dbReference>
<dbReference type="InterPro" id="IPR041118">
    <property type="entry name" value="Rx_N"/>
</dbReference>
<keyword evidence="5" id="KW-0611">Plant defense</keyword>
<evidence type="ECO:0000259" key="8">
    <source>
        <dbReference type="Pfam" id="PF18052"/>
    </source>
</evidence>
<evidence type="ECO:0000256" key="2">
    <source>
        <dbReference type="ARBA" id="ARBA00022614"/>
    </source>
</evidence>
<keyword evidence="4" id="KW-0547">Nucleotide-binding</keyword>
<dbReference type="GO" id="GO:0005524">
    <property type="term" value="F:ATP binding"/>
    <property type="evidence" value="ECO:0007669"/>
    <property type="project" value="UniProtKB-KW"/>
</dbReference>
<dbReference type="GO" id="GO:0043531">
    <property type="term" value="F:ADP binding"/>
    <property type="evidence" value="ECO:0007669"/>
    <property type="project" value="InterPro"/>
</dbReference>
<evidence type="ECO:0000256" key="3">
    <source>
        <dbReference type="ARBA" id="ARBA00022737"/>
    </source>
</evidence>
<dbReference type="InterPro" id="IPR027417">
    <property type="entry name" value="P-loop_NTPase"/>
</dbReference>
<dbReference type="PANTHER" id="PTHR19338">
    <property type="entry name" value="TRANSLOCASE OF INNER MITOCHONDRIAL MEMBRANE 13 HOMOLOG"/>
    <property type="match status" value="1"/>
</dbReference>
<dbReference type="Gene3D" id="1.20.5.4130">
    <property type="match status" value="1"/>
</dbReference>
<feature type="domain" description="NB-ARC" evidence="7">
    <location>
        <begin position="139"/>
        <end position="300"/>
    </location>
</feature>
<evidence type="ECO:0000256" key="5">
    <source>
        <dbReference type="ARBA" id="ARBA00022821"/>
    </source>
</evidence>
<organism evidence="9">
    <name type="scientific">Sesamum latifolium</name>
    <dbReference type="NCBI Taxonomy" id="2727402"/>
    <lineage>
        <taxon>Eukaryota</taxon>
        <taxon>Viridiplantae</taxon>
        <taxon>Streptophyta</taxon>
        <taxon>Embryophyta</taxon>
        <taxon>Tracheophyta</taxon>
        <taxon>Spermatophyta</taxon>
        <taxon>Magnoliopsida</taxon>
        <taxon>eudicotyledons</taxon>
        <taxon>Gunneridae</taxon>
        <taxon>Pentapetalae</taxon>
        <taxon>asterids</taxon>
        <taxon>lamiids</taxon>
        <taxon>Lamiales</taxon>
        <taxon>Pedaliaceae</taxon>
        <taxon>Sesamum</taxon>
    </lineage>
</organism>
<dbReference type="SUPFAM" id="SSF52540">
    <property type="entry name" value="P-loop containing nucleoside triphosphate hydrolases"/>
    <property type="match status" value="1"/>
</dbReference>
<comment type="similarity">
    <text evidence="1">Belongs to the disease resistance NB-LRR family.</text>
</comment>
<evidence type="ECO:0000259" key="7">
    <source>
        <dbReference type="Pfam" id="PF00931"/>
    </source>
</evidence>
<evidence type="ECO:0000256" key="1">
    <source>
        <dbReference type="ARBA" id="ARBA00008894"/>
    </source>
</evidence>
<dbReference type="PRINTS" id="PR00364">
    <property type="entry name" value="DISEASERSIST"/>
</dbReference>
<gene>
    <name evidence="9" type="ORF">Slati_1016300</name>
</gene>
<evidence type="ECO:0000313" key="9">
    <source>
        <dbReference type="EMBL" id="KAL0456771.1"/>
    </source>
</evidence>
<evidence type="ECO:0000256" key="4">
    <source>
        <dbReference type="ARBA" id="ARBA00022741"/>
    </source>
</evidence>
<dbReference type="Pfam" id="PF00931">
    <property type="entry name" value="NB-ARC"/>
    <property type="match status" value="1"/>
</dbReference>
<dbReference type="Gene3D" id="3.40.50.300">
    <property type="entry name" value="P-loop containing nucleotide triphosphate hydrolases"/>
    <property type="match status" value="1"/>
</dbReference>
<name>A0AAW2XSM4_9LAMI</name>
<keyword evidence="2" id="KW-0433">Leucine-rich repeat</keyword>
<dbReference type="FunFam" id="3.40.50.300:FF:001091">
    <property type="entry name" value="Probable disease resistance protein At1g61300"/>
    <property type="match status" value="1"/>
</dbReference>
<feature type="domain" description="Disease resistance N-terminal" evidence="8">
    <location>
        <begin position="7"/>
        <end position="90"/>
    </location>
</feature>
<proteinExistence type="inferred from homology"/>
<evidence type="ECO:0000256" key="6">
    <source>
        <dbReference type="ARBA" id="ARBA00022840"/>
    </source>
</evidence>
<protein>
    <submittedName>
        <fullName evidence="9">Disease resistance protein</fullName>
    </submittedName>
</protein>
<dbReference type="EMBL" id="JACGWN010000003">
    <property type="protein sequence ID" value="KAL0456771.1"/>
    <property type="molecule type" value="Genomic_DNA"/>
</dbReference>
<accession>A0AAW2XSM4</accession>
<keyword evidence="3" id="KW-0677">Repeat</keyword>
<comment type="caution">
    <text evidence="9">The sequence shown here is derived from an EMBL/GenBank/DDBJ whole genome shotgun (WGS) entry which is preliminary data.</text>
</comment>
<dbReference type="CDD" id="cd14798">
    <property type="entry name" value="RX-CC_like"/>
    <property type="match status" value="1"/>
</dbReference>
<dbReference type="AlphaFoldDB" id="A0AAW2XSM4"/>
<reference evidence="9" key="2">
    <citation type="journal article" date="2024" name="Plant">
        <title>Genomic evolution and insights into agronomic trait innovations of Sesamum species.</title>
        <authorList>
            <person name="Miao H."/>
            <person name="Wang L."/>
            <person name="Qu L."/>
            <person name="Liu H."/>
            <person name="Sun Y."/>
            <person name="Le M."/>
            <person name="Wang Q."/>
            <person name="Wei S."/>
            <person name="Zheng Y."/>
            <person name="Lin W."/>
            <person name="Duan Y."/>
            <person name="Cao H."/>
            <person name="Xiong S."/>
            <person name="Wang X."/>
            <person name="Wei L."/>
            <person name="Li C."/>
            <person name="Ma Q."/>
            <person name="Ju M."/>
            <person name="Zhao R."/>
            <person name="Li G."/>
            <person name="Mu C."/>
            <person name="Tian Q."/>
            <person name="Mei H."/>
            <person name="Zhang T."/>
            <person name="Gao T."/>
            <person name="Zhang H."/>
        </authorList>
    </citation>
    <scope>NUCLEOTIDE SEQUENCE</scope>
    <source>
        <strain evidence="9">KEN1</strain>
    </source>
</reference>
<dbReference type="Pfam" id="PF18052">
    <property type="entry name" value="Rx_N"/>
    <property type="match status" value="1"/>
</dbReference>
<dbReference type="InterPro" id="IPR002182">
    <property type="entry name" value="NB-ARC"/>
</dbReference>
<keyword evidence="6" id="KW-0067">ATP-binding</keyword>
<dbReference type="PANTHER" id="PTHR19338:SF66">
    <property type="entry name" value="NB-ARC DOMAIN-CONTAINING PROTEIN"/>
    <property type="match status" value="1"/>
</dbReference>
<reference evidence="9" key="1">
    <citation type="submission" date="2020-06" db="EMBL/GenBank/DDBJ databases">
        <authorList>
            <person name="Li T."/>
            <person name="Hu X."/>
            <person name="Zhang T."/>
            <person name="Song X."/>
            <person name="Zhang H."/>
            <person name="Dai N."/>
            <person name="Sheng W."/>
            <person name="Hou X."/>
            <person name="Wei L."/>
        </authorList>
    </citation>
    <scope>NUCLEOTIDE SEQUENCE</scope>
    <source>
        <strain evidence="9">KEN1</strain>
        <tissue evidence="9">Leaf</tissue>
    </source>
</reference>